<gene>
    <name evidence="6" type="ORF">AN477_19465</name>
</gene>
<dbReference type="Proteomes" id="UP000050482">
    <property type="component" value="Unassembled WGS sequence"/>
</dbReference>
<evidence type="ECO:0000313" key="7">
    <source>
        <dbReference type="Proteomes" id="UP000050482"/>
    </source>
</evidence>
<dbReference type="InterPro" id="IPR006016">
    <property type="entry name" value="UspA"/>
</dbReference>
<comment type="caution">
    <text evidence="6">The sequence shown here is derived from an EMBL/GenBank/DDBJ whole genome shotgun (WGS) entry which is preliminary data.</text>
</comment>
<feature type="domain" description="UspA" evidence="4">
    <location>
        <begin position="246"/>
        <end position="340"/>
    </location>
</feature>
<dbReference type="PANTHER" id="PTHR45569:SF1">
    <property type="entry name" value="SENSOR PROTEIN KDPD"/>
    <property type="match status" value="1"/>
</dbReference>
<dbReference type="InterPro" id="IPR052023">
    <property type="entry name" value="Histidine_kinase_KdpD"/>
</dbReference>
<sequence length="376" mass="42763">MSIQHQRGGAASLRRGRLTIYVGAAPGVGKTYKMLQDANDWKRKGTDVVIGLIETHGRGETARQVADLESVSLRTVTFEGHEYQELNVDGILQRSPHTVLIDELAHTNVPGCERTKRYEDIDYILDHGINVVTAVNIQHLESLHDKVEHITGVKVRERIPDWFMDMADEVKLIDVTPETLQLRLTNGKIYARDKIQRALENFFQPGNLSALRELALLEVADDVDQRMDKERKQTNVESSLYGDPNRDRILVCVNYRPHSEKLIRRGWRIADRLDAELYVLVVLPSAKLSDTEKKELRRVQKLSEEFDGIFITTTEKEGGIGATIVAVAQQLDISQIVIGQPVMSDRWLDRMKRTPVDYVLENAEFVDLHVVAHTRT</sequence>
<dbReference type="InterPro" id="IPR003852">
    <property type="entry name" value="Sig_transdc_His_kinase_KdpD_N"/>
</dbReference>
<dbReference type="Gene3D" id="3.40.50.620">
    <property type="entry name" value="HUPs"/>
    <property type="match status" value="1"/>
</dbReference>
<dbReference type="InterPro" id="IPR027417">
    <property type="entry name" value="P-loop_NTPase"/>
</dbReference>
<dbReference type="Pfam" id="PF00582">
    <property type="entry name" value="Usp"/>
    <property type="match status" value="1"/>
</dbReference>
<dbReference type="RefSeq" id="WP_054970859.1">
    <property type="nucleotide sequence ID" value="NZ_LJCO01000085.1"/>
</dbReference>
<keyword evidence="7" id="KW-1185">Reference proteome</keyword>
<evidence type="ECO:0000259" key="4">
    <source>
        <dbReference type="Pfam" id="PF00582"/>
    </source>
</evidence>
<keyword evidence="2 6" id="KW-0418">Kinase</keyword>
<dbReference type="GO" id="GO:0005886">
    <property type="term" value="C:plasma membrane"/>
    <property type="evidence" value="ECO:0007669"/>
    <property type="project" value="TreeGrafter"/>
</dbReference>
<accession>A0A0P9C9T8</accession>
<dbReference type="FunFam" id="3.40.50.300:FF:000483">
    <property type="entry name" value="Sensor histidine kinase KdpD"/>
    <property type="match status" value="1"/>
</dbReference>
<name>A0A0P9C9T8_9BACL</name>
<dbReference type="PATRIC" id="fig|471514.4.peg.991"/>
<evidence type="ECO:0000259" key="5">
    <source>
        <dbReference type="Pfam" id="PF02702"/>
    </source>
</evidence>
<protein>
    <submittedName>
        <fullName evidence="6">Histidine kinase</fullName>
    </submittedName>
</protein>
<dbReference type="PANTHER" id="PTHR45569">
    <property type="entry name" value="SENSOR PROTEIN KDPD"/>
    <property type="match status" value="1"/>
</dbReference>
<dbReference type="SUPFAM" id="SSF52402">
    <property type="entry name" value="Adenine nucleotide alpha hydrolases-like"/>
    <property type="match status" value="1"/>
</dbReference>
<dbReference type="OrthoDB" id="9806130at2"/>
<dbReference type="Gene3D" id="3.40.50.300">
    <property type="entry name" value="P-loop containing nucleotide triphosphate hydrolases"/>
    <property type="match status" value="1"/>
</dbReference>
<dbReference type="GO" id="GO:0005737">
    <property type="term" value="C:cytoplasm"/>
    <property type="evidence" value="ECO:0007669"/>
    <property type="project" value="UniProtKB-ARBA"/>
</dbReference>
<dbReference type="InterPro" id="IPR014729">
    <property type="entry name" value="Rossmann-like_a/b/a_fold"/>
</dbReference>
<organism evidence="6 7">
    <name type="scientific">Alicyclobacillus ferrooxydans</name>
    <dbReference type="NCBI Taxonomy" id="471514"/>
    <lineage>
        <taxon>Bacteria</taxon>
        <taxon>Bacillati</taxon>
        <taxon>Bacillota</taxon>
        <taxon>Bacilli</taxon>
        <taxon>Bacillales</taxon>
        <taxon>Alicyclobacillaceae</taxon>
        <taxon>Alicyclobacillus</taxon>
    </lineage>
</organism>
<evidence type="ECO:0000313" key="6">
    <source>
        <dbReference type="EMBL" id="KPV41958.1"/>
    </source>
</evidence>
<dbReference type="STRING" id="471514.AN477_19465"/>
<keyword evidence="3" id="KW-0902">Two-component regulatory system</keyword>
<evidence type="ECO:0000256" key="2">
    <source>
        <dbReference type="ARBA" id="ARBA00022777"/>
    </source>
</evidence>
<dbReference type="AlphaFoldDB" id="A0A0P9C9T8"/>
<dbReference type="EMBL" id="LJCO01000085">
    <property type="protein sequence ID" value="KPV41958.1"/>
    <property type="molecule type" value="Genomic_DNA"/>
</dbReference>
<evidence type="ECO:0000256" key="1">
    <source>
        <dbReference type="ARBA" id="ARBA00022679"/>
    </source>
</evidence>
<reference evidence="6 7" key="1">
    <citation type="submission" date="2015-09" db="EMBL/GenBank/DDBJ databases">
        <title>Draft genome sequence of Alicyclobacillus ferrooxydans DSM 22381.</title>
        <authorList>
            <person name="Hemp J."/>
        </authorList>
    </citation>
    <scope>NUCLEOTIDE SEQUENCE [LARGE SCALE GENOMIC DNA]</scope>
    <source>
        <strain evidence="6 7">TC-34</strain>
    </source>
</reference>
<keyword evidence="1" id="KW-0808">Transferase</keyword>
<feature type="domain" description="Signal transduction histidine kinase osmosensitive K+ channel sensor N-terminal" evidence="5">
    <location>
        <begin position="14"/>
        <end position="223"/>
    </location>
</feature>
<dbReference type="Pfam" id="PF02702">
    <property type="entry name" value="KdpD"/>
    <property type="match status" value="1"/>
</dbReference>
<evidence type="ECO:0000256" key="3">
    <source>
        <dbReference type="ARBA" id="ARBA00023012"/>
    </source>
</evidence>
<proteinExistence type="predicted"/>
<dbReference type="GO" id="GO:0000155">
    <property type="term" value="F:phosphorelay sensor kinase activity"/>
    <property type="evidence" value="ECO:0007669"/>
    <property type="project" value="InterPro"/>
</dbReference>